<feature type="signal peptide" evidence="1">
    <location>
        <begin position="1"/>
        <end position="21"/>
    </location>
</feature>
<accession>A0A3M9NQ24</accession>
<gene>
    <name evidence="2" type="ORF">EFY79_00880</name>
</gene>
<dbReference type="RefSeq" id="WP_123118781.1">
    <property type="nucleotide sequence ID" value="NZ_RJJR01000001.1"/>
</dbReference>
<reference evidence="2 3" key="1">
    <citation type="submission" date="2018-11" db="EMBL/GenBank/DDBJ databases">
        <title>Draft genome sequence of Ferruginibacter sp. BO-59.</title>
        <authorList>
            <person name="Im W.T."/>
        </authorList>
    </citation>
    <scope>NUCLEOTIDE SEQUENCE [LARGE SCALE GENOMIC DNA]</scope>
    <source>
        <strain evidence="2 3">BO-59</strain>
    </source>
</reference>
<dbReference type="EMBL" id="RJJR01000001">
    <property type="protein sequence ID" value="RNI39890.1"/>
    <property type="molecule type" value="Genomic_DNA"/>
</dbReference>
<protein>
    <submittedName>
        <fullName evidence="2">Uncharacterized protein</fullName>
    </submittedName>
</protein>
<evidence type="ECO:0000313" key="2">
    <source>
        <dbReference type="EMBL" id="RNI39890.1"/>
    </source>
</evidence>
<dbReference type="OrthoDB" id="1422031at2"/>
<feature type="chain" id="PRO_5018110906" evidence="1">
    <location>
        <begin position="22"/>
        <end position="204"/>
    </location>
</feature>
<keyword evidence="3" id="KW-1185">Reference proteome</keyword>
<organism evidence="2 3">
    <name type="scientific">Hanamia caeni</name>
    <dbReference type="NCBI Taxonomy" id="2294116"/>
    <lineage>
        <taxon>Bacteria</taxon>
        <taxon>Pseudomonadati</taxon>
        <taxon>Bacteroidota</taxon>
        <taxon>Chitinophagia</taxon>
        <taxon>Chitinophagales</taxon>
        <taxon>Chitinophagaceae</taxon>
        <taxon>Hanamia</taxon>
    </lineage>
</organism>
<evidence type="ECO:0000256" key="1">
    <source>
        <dbReference type="SAM" id="SignalP"/>
    </source>
</evidence>
<keyword evidence="1" id="KW-0732">Signal</keyword>
<name>A0A3M9NQ24_9BACT</name>
<dbReference type="Proteomes" id="UP000267223">
    <property type="component" value="Unassembled WGS sequence"/>
</dbReference>
<evidence type="ECO:0000313" key="3">
    <source>
        <dbReference type="Proteomes" id="UP000267223"/>
    </source>
</evidence>
<comment type="caution">
    <text evidence="2">The sequence shown here is derived from an EMBL/GenBank/DDBJ whole genome shotgun (WGS) entry which is preliminary data.</text>
</comment>
<sequence>MKQKKYFVLVLALFISSNSFSQKVTYTVNEQKEMNLFFDFKNYIISNINQKADVTDSAHLEYLLEHFLFINIKGDSLHTGQLALNEIPAEKTDYLKKSINELYNYLVENKEKKLAENLAAIPIQKSKDTFICNKFNSFQKENCLVFFDKRHPDKTLGYMLFIPPIKNANSQIKIWSWSLGFKFSKFYFTSLLGEEGYEYMFGDK</sequence>
<dbReference type="AlphaFoldDB" id="A0A3M9NQ24"/>
<proteinExistence type="predicted"/>